<evidence type="ECO:0000313" key="3">
    <source>
        <dbReference type="Proteomes" id="UP000707356"/>
    </source>
</evidence>
<feature type="transmembrane region" description="Helical" evidence="1">
    <location>
        <begin position="39"/>
        <end position="59"/>
    </location>
</feature>
<sequence length="136" mass="15625">MFDWSGQSLLDNLWKSLTALLQDWIAQHPLAAWLLAHPLWLLAAVLLALFLFAGLLRAVAGLTERFWLLLLKLPILLAEGIWWMSWRLLRPFLPASKPPPANRLSEVLARLEALHQEEYELRQELQALLSGRAKQD</sequence>
<dbReference type="Proteomes" id="UP000707356">
    <property type="component" value="Unassembled WGS sequence"/>
</dbReference>
<organism evidence="2 3">
    <name type="scientific">Pegethrix bostrychoides GSE-TBD4-15B</name>
    <dbReference type="NCBI Taxonomy" id="2839662"/>
    <lineage>
        <taxon>Bacteria</taxon>
        <taxon>Bacillati</taxon>
        <taxon>Cyanobacteriota</taxon>
        <taxon>Cyanophyceae</taxon>
        <taxon>Oculatellales</taxon>
        <taxon>Oculatellaceae</taxon>
        <taxon>Pegethrix</taxon>
    </lineage>
</organism>
<reference evidence="2" key="2">
    <citation type="journal article" date="2022" name="Microbiol. Resour. Announc.">
        <title>Metagenome Sequencing to Explore Phylogenomics of Terrestrial Cyanobacteria.</title>
        <authorList>
            <person name="Ward R.D."/>
            <person name="Stajich J.E."/>
            <person name="Johansen J.R."/>
            <person name="Huntemann M."/>
            <person name="Clum A."/>
            <person name="Foster B."/>
            <person name="Foster B."/>
            <person name="Roux S."/>
            <person name="Palaniappan K."/>
            <person name="Varghese N."/>
            <person name="Mukherjee S."/>
            <person name="Reddy T.B.K."/>
            <person name="Daum C."/>
            <person name="Copeland A."/>
            <person name="Chen I.A."/>
            <person name="Ivanova N.N."/>
            <person name="Kyrpides N.C."/>
            <person name="Shapiro N."/>
            <person name="Eloe-Fadrosh E.A."/>
            <person name="Pietrasiak N."/>
        </authorList>
    </citation>
    <scope>NUCLEOTIDE SEQUENCE</scope>
    <source>
        <strain evidence="2">GSE-TBD4-15B</strain>
    </source>
</reference>
<name>A0A951PFD0_9CYAN</name>
<dbReference type="EMBL" id="JAHHHV010000076">
    <property type="protein sequence ID" value="MBW4467379.1"/>
    <property type="molecule type" value="Genomic_DNA"/>
</dbReference>
<protein>
    <submittedName>
        <fullName evidence="2">Uncharacterized protein</fullName>
    </submittedName>
</protein>
<keyword evidence="1" id="KW-0812">Transmembrane</keyword>
<evidence type="ECO:0000313" key="2">
    <source>
        <dbReference type="EMBL" id="MBW4467379.1"/>
    </source>
</evidence>
<proteinExistence type="predicted"/>
<reference evidence="2" key="1">
    <citation type="submission" date="2021-05" db="EMBL/GenBank/DDBJ databases">
        <authorList>
            <person name="Pietrasiak N."/>
            <person name="Ward R."/>
            <person name="Stajich J.E."/>
            <person name="Kurbessoian T."/>
        </authorList>
    </citation>
    <scope>NUCLEOTIDE SEQUENCE</scope>
    <source>
        <strain evidence="2">GSE-TBD4-15B</strain>
    </source>
</reference>
<evidence type="ECO:0000256" key="1">
    <source>
        <dbReference type="SAM" id="Phobius"/>
    </source>
</evidence>
<comment type="caution">
    <text evidence="2">The sequence shown here is derived from an EMBL/GenBank/DDBJ whole genome shotgun (WGS) entry which is preliminary data.</text>
</comment>
<feature type="transmembrane region" description="Helical" evidence="1">
    <location>
        <begin position="66"/>
        <end position="84"/>
    </location>
</feature>
<dbReference type="AlphaFoldDB" id="A0A951PFD0"/>
<keyword evidence="1" id="KW-1133">Transmembrane helix</keyword>
<gene>
    <name evidence="2" type="ORF">KME07_18290</name>
</gene>
<keyword evidence="1" id="KW-0472">Membrane</keyword>
<accession>A0A951PFD0</accession>